<dbReference type="InterPro" id="IPR048844">
    <property type="entry name" value="LpdD_chaperone-like"/>
</dbReference>
<dbReference type="CDD" id="cd02885">
    <property type="entry name" value="NUDIX_IPP_Isomerase"/>
    <property type="match status" value="1"/>
</dbReference>
<protein>
    <recommendedName>
        <fullName evidence="3">isopentenyl-diphosphate Delta-isomerase</fullName>
        <ecNumber evidence="3">5.3.3.2</ecNumber>
    </recommendedName>
</protein>
<evidence type="ECO:0000256" key="3">
    <source>
        <dbReference type="ARBA" id="ARBA00012057"/>
    </source>
</evidence>
<comment type="caution">
    <text evidence="7">The sequence shown here is derived from an EMBL/GenBank/DDBJ whole genome shotgun (WGS) entry which is preliminary data.</text>
</comment>
<dbReference type="SUPFAM" id="SSF55811">
    <property type="entry name" value="Nudix"/>
    <property type="match status" value="1"/>
</dbReference>
<comment type="similarity">
    <text evidence="2">Belongs to the IPP isomerase type 1 family.</text>
</comment>
<comment type="pathway">
    <text evidence="1">Isoprenoid biosynthesis; dimethylallyl diphosphate biosynthesis; dimethylallyl diphosphate from isopentenyl diphosphate: step 1/1.</text>
</comment>
<feature type="domain" description="Nudix hydrolase" evidence="6">
    <location>
        <begin position="160"/>
        <end position="313"/>
    </location>
</feature>
<proteinExistence type="inferred from homology"/>
<name>A0ABS7MKC6_9ACTN</name>
<dbReference type="PANTHER" id="PTHR10885">
    <property type="entry name" value="ISOPENTENYL-DIPHOSPHATE DELTA-ISOMERASE"/>
    <property type="match status" value="1"/>
</dbReference>
<sequence length="330" mass="35774">MQEIAIVEVQVGEPPFALGAVAVVMPQGITVTAYSPAHAHLGATAQAIPRPEPGRTATVSILAVPCHRDEIPAREIAAALATRFDVPVAASAGLHVDAATEDDIHQLLDVTQQLIKKLIERIERIRRATWANEEQVVAVDSSGKPVRPISRHLAHQGDGILHQAFMIFLLQRTEHEPQLLLCRRSRSKRLWGGVLADTCSGHPLPGEELAAAAVRRLKEETGIELGSQDVSMLGHVVYQEDYGDGSCEHEWCAVFAAEYDQADVAIRSSRGSGAMNGLPVNTDEIEEVIPVKLHEIPGYLCGDPEPLAPWTLAALSDPQIQKALETFVYS</sequence>
<dbReference type="RefSeq" id="WP_222199438.1">
    <property type="nucleotide sequence ID" value="NZ_JAIMFO010000006.1"/>
</dbReference>
<dbReference type="Pfam" id="PF21758">
    <property type="entry name" value="PAC_bac"/>
    <property type="match status" value="1"/>
</dbReference>
<evidence type="ECO:0000256" key="5">
    <source>
        <dbReference type="ARBA" id="ARBA00023235"/>
    </source>
</evidence>
<keyword evidence="5" id="KW-0413">Isomerase</keyword>
<dbReference type="Pfam" id="PF00293">
    <property type="entry name" value="NUDIX"/>
    <property type="match status" value="1"/>
</dbReference>
<evidence type="ECO:0000256" key="2">
    <source>
        <dbReference type="ARBA" id="ARBA00007579"/>
    </source>
</evidence>
<dbReference type="PANTHER" id="PTHR10885:SF0">
    <property type="entry name" value="ISOPENTENYL-DIPHOSPHATE DELTA-ISOMERASE"/>
    <property type="match status" value="1"/>
</dbReference>
<dbReference type="InterPro" id="IPR011876">
    <property type="entry name" value="IsopentenylPP_isomerase_typ1"/>
</dbReference>
<dbReference type="EC" id="5.3.3.2" evidence="3"/>
<dbReference type="InterPro" id="IPR000086">
    <property type="entry name" value="NUDIX_hydrolase_dom"/>
</dbReference>
<keyword evidence="8" id="KW-1185">Reference proteome</keyword>
<organism evidence="7 8">
    <name type="scientific">Collinsella ureilytica</name>
    <dbReference type="NCBI Taxonomy" id="2869515"/>
    <lineage>
        <taxon>Bacteria</taxon>
        <taxon>Bacillati</taxon>
        <taxon>Actinomycetota</taxon>
        <taxon>Coriobacteriia</taxon>
        <taxon>Coriobacteriales</taxon>
        <taxon>Coriobacteriaceae</taxon>
        <taxon>Collinsella</taxon>
    </lineage>
</organism>
<dbReference type="EMBL" id="JAIMFO010000006">
    <property type="protein sequence ID" value="MBY4797722.1"/>
    <property type="molecule type" value="Genomic_DNA"/>
</dbReference>
<evidence type="ECO:0000256" key="1">
    <source>
        <dbReference type="ARBA" id="ARBA00004826"/>
    </source>
</evidence>
<dbReference type="InterPro" id="IPR015797">
    <property type="entry name" value="NUDIX_hydrolase-like_dom_sf"/>
</dbReference>
<dbReference type="PROSITE" id="PS51462">
    <property type="entry name" value="NUDIX"/>
    <property type="match status" value="1"/>
</dbReference>
<reference evidence="7 8" key="1">
    <citation type="submission" date="2021-08" db="EMBL/GenBank/DDBJ databases">
        <title>Collinsella faecalis sp. nov. isolated from swine faeces.</title>
        <authorList>
            <person name="Oh B.S."/>
            <person name="Lee J.H."/>
        </authorList>
    </citation>
    <scope>NUCLEOTIDE SEQUENCE [LARGE SCALE GENOMIC DNA]</scope>
    <source>
        <strain evidence="7 8">AGMB00827</strain>
    </source>
</reference>
<gene>
    <name evidence="7" type="ORF">K6V98_05045</name>
</gene>
<evidence type="ECO:0000256" key="4">
    <source>
        <dbReference type="ARBA" id="ARBA00023229"/>
    </source>
</evidence>
<evidence type="ECO:0000259" key="6">
    <source>
        <dbReference type="PROSITE" id="PS51462"/>
    </source>
</evidence>
<dbReference type="Proteomes" id="UP000700908">
    <property type="component" value="Unassembled WGS sequence"/>
</dbReference>
<keyword evidence="4" id="KW-0414">Isoprene biosynthesis</keyword>
<evidence type="ECO:0000313" key="8">
    <source>
        <dbReference type="Proteomes" id="UP000700908"/>
    </source>
</evidence>
<accession>A0ABS7MKC6</accession>
<evidence type="ECO:0000313" key="7">
    <source>
        <dbReference type="EMBL" id="MBY4797722.1"/>
    </source>
</evidence>
<dbReference type="Gene3D" id="3.90.79.10">
    <property type="entry name" value="Nucleoside Triphosphate Pyrophosphohydrolase"/>
    <property type="match status" value="1"/>
</dbReference>